<dbReference type="Proteomes" id="UP000032141">
    <property type="component" value="Chromosome C5"/>
</dbReference>
<reference evidence="2 3" key="1">
    <citation type="journal article" date="2014" name="Genome Biol.">
        <title>Transcriptome and methylome profiling reveals relics of genome dominance in the mesopolyploid Brassica oleracea.</title>
        <authorList>
            <person name="Parkin I.A."/>
            <person name="Koh C."/>
            <person name="Tang H."/>
            <person name="Robinson S.J."/>
            <person name="Kagale S."/>
            <person name="Clarke W.E."/>
            <person name="Town C.D."/>
            <person name="Nixon J."/>
            <person name="Krishnakumar V."/>
            <person name="Bidwell S.L."/>
            <person name="Denoeud F."/>
            <person name="Belcram H."/>
            <person name="Links M.G."/>
            <person name="Just J."/>
            <person name="Clarke C."/>
            <person name="Bender T."/>
            <person name="Huebert T."/>
            <person name="Mason A.S."/>
            <person name="Pires J.C."/>
            <person name="Barker G."/>
            <person name="Moore J."/>
            <person name="Walley P.G."/>
            <person name="Manoli S."/>
            <person name="Batley J."/>
            <person name="Edwards D."/>
            <person name="Nelson M.N."/>
            <person name="Wang X."/>
            <person name="Paterson A.H."/>
            <person name="King G."/>
            <person name="Bancroft I."/>
            <person name="Chalhoub B."/>
            <person name="Sharpe A.G."/>
        </authorList>
    </citation>
    <scope>NUCLEOTIDE SEQUENCE</scope>
    <source>
        <strain evidence="2 3">cv. TO1000</strain>
    </source>
</reference>
<dbReference type="Pfam" id="PF00076">
    <property type="entry name" value="RRM_1"/>
    <property type="match status" value="1"/>
</dbReference>
<dbReference type="Gramene" id="Bo5g115260.1">
    <property type="protein sequence ID" value="Bo5g115260.1"/>
    <property type="gene ID" value="Bo5g115260"/>
</dbReference>
<sequence>MAYWWWWWREPSIYEMAEAGYTLLYVGDIEPTVTDSVLFDAFSQASQVSSARVCGYSITNRSSYGYVGFHHSRDGNF</sequence>
<dbReference type="AlphaFoldDB" id="A0A0D3CIH8"/>
<dbReference type="STRING" id="109376.A0A0D3CIH8"/>
<dbReference type="EnsemblPlants" id="Bo5g115260.1">
    <property type="protein sequence ID" value="Bo5g115260.1"/>
    <property type="gene ID" value="Bo5g115260"/>
</dbReference>
<dbReference type="SMR" id="A0A0D3CIH8"/>
<reference evidence="2" key="2">
    <citation type="submission" date="2015-03" db="UniProtKB">
        <authorList>
            <consortium name="EnsemblPlants"/>
        </authorList>
    </citation>
    <scope>IDENTIFICATION</scope>
</reference>
<evidence type="ECO:0000313" key="3">
    <source>
        <dbReference type="Proteomes" id="UP000032141"/>
    </source>
</evidence>
<dbReference type="Gene3D" id="3.30.70.330">
    <property type="match status" value="1"/>
</dbReference>
<dbReference type="HOGENOM" id="CLU_194793_0_0_1"/>
<dbReference type="InterPro" id="IPR035979">
    <property type="entry name" value="RBD_domain_sf"/>
</dbReference>
<feature type="domain" description="RRM" evidence="1">
    <location>
        <begin position="24"/>
        <end position="74"/>
    </location>
</feature>
<evidence type="ECO:0000259" key="1">
    <source>
        <dbReference type="Pfam" id="PF00076"/>
    </source>
</evidence>
<dbReference type="SUPFAM" id="SSF54928">
    <property type="entry name" value="RNA-binding domain, RBD"/>
    <property type="match status" value="1"/>
</dbReference>
<proteinExistence type="predicted"/>
<evidence type="ECO:0000313" key="2">
    <source>
        <dbReference type="EnsemblPlants" id="Bo5g115260.1"/>
    </source>
</evidence>
<organism evidence="2 3">
    <name type="scientific">Brassica oleracea var. oleracea</name>
    <dbReference type="NCBI Taxonomy" id="109376"/>
    <lineage>
        <taxon>Eukaryota</taxon>
        <taxon>Viridiplantae</taxon>
        <taxon>Streptophyta</taxon>
        <taxon>Embryophyta</taxon>
        <taxon>Tracheophyta</taxon>
        <taxon>Spermatophyta</taxon>
        <taxon>Magnoliopsida</taxon>
        <taxon>eudicotyledons</taxon>
        <taxon>Gunneridae</taxon>
        <taxon>Pentapetalae</taxon>
        <taxon>rosids</taxon>
        <taxon>malvids</taxon>
        <taxon>Brassicales</taxon>
        <taxon>Brassicaceae</taxon>
        <taxon>Brassiceae</taxon>
        <taxon>Brassica</taxon>
    </lineage>
</organism>
<name>A0A0D3CIH8_BRAOL</name>
<protein>
    <recommendedName>
        <fullName evidence="1">RRM domain-containing protein</fullName>
    </recommendedName>
</protein>
<keyword evidence="3" id="KW-1185">Reference proteome</keyword>
<dbReference type="eggNOG" id="KOG0123">
    <property type="taxonomic scope" value="Eukaryota"/>
</dbReference>
<dbReference type="InterPro" id="IPR012677">
    <property type="entry name" value="Nucleotide-bd_a/b_plait_sf"/>
</dbReference>
<dbReference type="InterPro" id="IPR000504">
    <property type="entry name" value="RRM_dom"/>
</dbReference>
<dbReference type="GO" id="GO:0003723">
    <property type="term" value="F:RNA binding"/>
    <property type="evidence" value="ECO:0007669"/>
    <property type="project" value="InterPro"/>
</dbReference>
<accession>A0A0D3CIH8</accession>